<dbReference type="InterPro" id="IPR050362">
    <property type="entry name" value="Cation-dep_OMT"/>
</dbReference>
<dbReference type="Gene3D" id="3.40.50.150">
    <property type="entry name" value="Vaccinia Virus protein VP39"/>
    <property type="match status" value="1"/>
</dbReference>
<evidence type="ECO:0000313" key="5">
    <source>
        <dbReference type="Proteomes" id="UP000632138"/>
    </source>
</evidence>
<name>A0ABS2AJW6_9ACTN</name>
<sequence length="223" mass="23805">MTGPKHLTITPALGAYLAAGSTAPEAVTASLARRTAELGDAAGMMIPLEQAGLLTLLARLLDARTVIDVGTFTGLSALALARGLAPGGRVITCDNSDEWRPLAEEHWQRAGVDDRIDFRAGPAARTLRTISGPVDLVFVDADKMNYPLYYELAVPLLRPGGLLLLDNVLLDGHVADPQGAGDMLMRRCAERVDAVNRQVAADDRLDAVMLPIADGLTIARRRF</sequence>
<keyword evidence="3" id="KW-0949">S-adenosyl-L-methionine</keyword>
<dbReference type="RefSeq" id="WP_203380126.1">
    <property type="nucleotide sequence ID" value="NZ_JAENHP010000013.1"/>
</dbReference>
<dbReference type="InterPro" id="IPR002935">
    <property type="entry name" value="SAM_O-MeTrfase"/>
</dbReference>
<dbReference type="PANTHER" id="PTHR10509">
    <property type="entry name" value="O-METHYLTRANSFERASE-RELATED"/>
    <property type="match status" value="1"/>
</dbReference>
<dbReference type="InterPro" id="IPR029063">
    <property type="entry name" value="SAM-dependent_MTases_sf"/>
</dbReference>
<proteinExistence type="predicted"/>
<dbReference type="Proteomes" id="UP000632138">
    <property type="component" value="Unassembled WGS sequence"/>
</dbReference>
<dbReference type="CDD" id="cd02440">
    <property type="entry name" value="AdoMet_MTases"/>
    <property type="match status" value="1"/>
</dbReference>
<evidence type="ECO:0000256" key="2">
    <source>
        <dbReference type="ARBA" id="ARBA00022679"/>
    </source>
</evidence>
<accession>A0ABS2AJW6</accession>
<dbReference type="GO" id="GO:0032259">
    <property type="term" value="P:methylation"/>
    <property type="evidence" value="ECO:0007669"/>
    <property type="project" value="UniProtKB-KW"/>
</dbReference>
<keyword evidence="2" id="KW-0808">Transferase</keyword>
<comment type="caution">
    <text evidence="4">The sequence shown here is derived from an EMBL/GenBank/DDBJ whole genome shotgun (WGS) entry which is preliminary data.</text>
</comment>
<keyword evidence="1 4" id="KW-0489">Methyltransferase</keyword>
<dbReference type="SUPFAM" id="SSF53335">
    <property type="entry name" value="S-adenosyl-L-methionine-dependent methyltransferases"/>
    <property type="match status" value="1"/>
</dbReference>
<dbReference type="Pfam" id="PF01596">
    <property type="entry name" value="Methyltransf_3"/>
    <property type="match status" value="1"/>
</dbReference>
<dbReference type="GO" id="GO:0008168">
    <property type="term" value="F:methyltransferase activity"/>
    <property type="evidence" value="ECO:0007669"/>
    <property type="project" value="UniProtKB-KW"/>
</dbReference>
<evidence type="ECO:0000313" key="4">
    <source>
        <dbReference type="EMBL" id="MBM2620145.1"/>
    </source>
</evidence>
<dbReference type="PANTHER" id="PTHR10509:SF14">
    <property type="entry name" value="CAFFEOYL-COA O-METHYLTRANSFERASE 3-RELATED"/>
    <property type="match status" value="1"/>
</dbReference>
<dbReference type="EMBL" id="JAENHP010000013">
    <property type="protein sequence ID" value="MBM2620145.1"/>
    <property type="molecule type" value="Genomic_DNA"/>
</dbReference>
<evidence type="ECO:0000256" key="1">
    <source>
        <dbReference type="ARBA" id="ARBA00022603"/>
    </source>
</evidence>
<organism evidence="4 5">
    <name type="scientific">Paractinoplanes ovalisporus</name>
    <dbReference type="NCBI Taxonomy" id="2810368"/>
    <lineage>
        <taxon>Bacteria</taxon>
        <taxon>Bacillati</taxon>
        <taxon>Actinomycetota</taxon>
        <taxon>Actinomycetes</taxon>
        <taxon>Micromonosporales</taxon>
        <taxon>Micromonosporaceae</taxon>
        <taxon>Paractinoplanes</taxon>
    </lineage>
</organism>
<gene>
    <name evidence="4" type="ORF">JIG36_31985</name>
</gene>
<reference evidence="4 5" key="1">
    <citation type="submission" date="2021-01" db="EMBL/GenBank/DDBJ databases">
        <title>Actinoplanes sp. nov. LDG1-06 isolated from lichen.</title>
        <authorList>
            <person name="Saeng-In P."/>
            <person name="Phongsopitanun W."/>
            <person name="Kanchanasin P."/>
            <person name="Yuki M."/>
            <person name="Kudo T."/>
            <person name="Ohkuma M."/>
            <person name="Tanasupawat S."/>
        </authorList>
    </citation>
    <scope>NUCLEOTIDE SEQUENCE [LARGE SCALE GENOMIC DNA]</scope>
    <source>
        <strain evidence="4 5">LDG1-06</strain>
    </source>
</reference>
<evidence type="ECO:0000256" key="3">
    <source>
        <dbReference type="ARBA" id="ARBA00022691"/>
    </source>
</evidence>
<protein>
    <submittedName>
        <fullName evidence="4">Class I SAM-dependent methyltransferase</fullName>
    </submittedName>
</protein>
<dbReference type="PROSITE" id="PS51682">
    <property type="entry name" value="SAM_OMT_I"/>
    <property type="match status" value="1"/>
</dbReference>
<keyword evidence="5" id="KW-1185">Reference proteome</keyword>